<name>A0ABQ2R827_9ACTN</name>
<dbReference type="InterPro" id="IPR022645">
    <property type="entry name" value="SecD/SecF_bac"/>
</dbReference>
<feature type="transmembrane region" description="Helical" evidence="9">
    <location>
        <begin position="718"/>
        <end position="742"/>
    </location>
</feature>
<feature type="region of interest" description="Disordered" evidence="11">
    <location>
        <begin position="114"/>
        <end position="147"/>
    </location>
</feature>
<evidence type="ECO:0000256" key="8">
    <source>
        <dbReference type="ARBA" id="ARBA00023136"/>
    </source>
</evidence>
<evidence type="ECO:0000256" key="2">
    <source>
        <dbReference type="ARBA" id="ARBA00022448"/>
    </source>
</evidence>
<protein>
    <recommendedName>
        <fullName evidence="9 10">Multifunctional fusion protein</fullName>
    </recommendedName>
    <domain>
        <recommendedName>
            <fullName evidence="9">Protein translocase subunit SecD</fullName>
        </recommendedName>
    </domain>
    <domain>
        <recommendedName>
            <fullName evidence="10">Protein-export membrane protein SecF</fullName>
        </recommendedName>
    </domain>
</protein>
<dbReference type="InterPro" id="IPR055344">
    <property type="entry name" value="SecD_SecF_C_bact"/>
</dbReference>
<evidence type="ECO:0000259" key="13">
    <source>
        <dbReference type="Pfam" id="PF21760"/>
    </source>
</evidence>
<gene>
    <name evidence="10" type="primary">secF</name>
    <name evidence="9" type="synonym">secD</name>
    <name evidence="15" type="ORF">GCM10010140_49760</name>
</gene>
<feature type="transmembrane region" description="Helical" evidence="9">
    <location>
        <begin position="591"/>
        <end position="608"/>
    </location>
</feature>
<feature type="transmembrane region" description="Helical" evidence="9">
    <location>
        <begin position="389"/>
        <end position="411"/>
    </location>
</feature>
<keyword evidence="8 9" id="KW-0472">Membrane</keyword>
<dbReference type="PRINTS" id="PR01755">
    <property type="entry name" value="SECFTRNLCASE"/>
</dbReference>
<evidence type="ECO:0000256" key="7">
    <source>
        <dbReference type="ARBA" id="ARBA00023010"/>
    </source>
</evidence>
<evidence type="ECO:0000256" key="11">
    <source>
        <dbReference type="SAM" id="MobiDB-lite"/>
    </source>
</evidence>
<feature type="domain" description="Protein export membrane protein SecD/SecF C-terminal" evidence="12">
    <location>
        <begin position="568"/>
        <end position="745"/>
    </location>
</feature>
<reference evidence="16" key="1">
    <citation type="journal article" date="2019" name="Int. J. Syst. Evol. Microbiol.">
        <title>The Global Catalogue of Microorganisms (GCM) 10K type strain sequencing project: providing services to taxonomists for standard genome sequencing and annotation.</title>
        <authorList>
            <consortium name="The Broad Institute Genomics Platform"/>
            <consortium name="The Broad Institute Genome Sequencing Center for Infectious Disease"/>
            <person name="Wu L."/>
            <person name="Ma J."/>
        </authorList>
    </citation>
    <scope>NUCLEOTIDE SEQUENCE [LARGE SCALE GENOMIC DNA]</scope>
    <source>
        <strain evidence="16">JCM 3115</strain>
    </source>
</reference>
<keyword evidence="6 9" id="KW-1133">Transmembrane helix</keyword>
<dbReference type="NCBIfam" id="TIGR00916">
    <property type="entry name" value="2A0604s01"/>
    <property type="match status" value="1"/>
</dbReference>
<dbReference type="InterPro" id="IPR005791">
    <property type="entry name" value="SecD"/>
</dbReference>
<evidence type="ECO:0000256" key="6">
    <source>
        <dbReference type="ARBA" id="ARBA00022989"/>
    </source>
</evidence>
<comment type="similarity">
    <text evidence="9">Belongs to the SecD/SecF family. SecD subfamily.</text>
</comment>
<dbReference type="InterPro" id="IPR048631">
    <property type="entry name" value="SecD_1st"/>
</dbReference>
<dbReference type="PANTHER" id="PTHR30081">
    <property type="entry name" value="PROTEIN-EXPORT MEMBRANE PROTEIN SEC"/>
    <property type="match status" value="1"/>
</dbReference>
<dbReference type="PANTHER" id="PTHR30081:SF1">
    <property type="entry name" value="PROTEIN TRANSLOCASE SUBUNIT SECD"/>
    <property type="match status" value="1"/>
</dbReference>
<evidence type="ECO:0000256" key="4">
    <source>
        <dbReference type="ARBA" id="ARBA00022692"/>
    </source>
</evidence>
<dbReference type="Pfam" id="PF21760">
    <property type="entry name" value="SecD_1st"/>
    <property type="match status" value="1"/>
</dbReference>
<comment type="caution">
    <text evidence="15">The sequence shown here is derived from an EMBL/GenBank/DDBJ whole genome shotgun (WGS) entry which is preliminary data.</text>
</comment>
<keyword evidence="7 9" id="KW-0811">Translocation</keyword>
<feature type="region of interest" description="Disordered" evidence="11">
    <location>
        <begin position="748"/>
        <end position="769"/>
    </location>
</feature>
<evidence type="ECO:0000259" key="14">
    <source>
        <dbReference type="Pfam" id="PF22599"/>
    </source>
</evidence>
<feature type="transmembrane region" description="Helical" evidence="9">
    <location>
        <begin position="6"/>
        <end position="25"/>
    </location>
</feature>
<evidence type="ECO:0000256" key="9">
    <source>
        <dbReference type="HAMAP-Rule" id="MF_01463"/>
    </source>
</evidence>
<dbReference type="Gene3D" id="1.20.1640.10">
    <property type="entry name" value="Multidrug efflux transporter AcrB transmembrane domain"/>
    <property type="match status" value="2"/>
</dbReference>
<feature type="transmembrane region" description="Helical" evidence="9">
    <location>
        <begin position="344"/>
        <end position="363"/>
    </location>
</feature>
<dbReference type="InterPro" id="IPR005665">
    <property type="entry name" value="SecF_bac"/>
</dbReference>
<keyword evidence="2 9" id="KW-0813">Transport</keyword>
<comment type="subcellular location">
    <subcellularLocation>
        <location evidence="1 9">Cell membrane</location>
        <topology evidence="1 9">Multi-pass membrane protein</topology>
    </subcellularLocation>
</comment>
<comment type="similarity">
    <text evidence="10">Belongs to the SecD/SecF family. SecF subfamily.</text>
</comment>
<dbReference type="NCBIfam" id="TIGR00966">
    <property type="entry name" value="transloc_SecF"/>
    <property type="match status" value="1"/>
</dbReference>
<evidence type="ECO:0000259" key="12">
    <source>
        <dbReference type="Pfam" id="PF02355"/>
    </source>
</evidence>
<keyword evidence="4 9" id="KW-0812">Transmembrane</keyword>
<keyword evidence="16" id="KW-1185">Reference proteome</keyword>
<dbReference type="Pfam" id="PF07549">
    <property type="entry name" value="Sec_GG"/>
    <property type="match status" value="2"/>
</dbReference>
<evidence type="ECO:0000256" key="5">
    <source>
        <dbReference type="ARBA" id="ARBA00022927"/>
    </source>
</evidence>
<accession>A0ABQ2R827</accession>
<organism evidence="15 16">
    <name type="scientific">Streptosporangium pseudovulgare</name>
    <dbReference type="NCBI Taxonomy" id="35765"/>
    <lineage>
        <taxon>Bacteria</taxon>
        <taxon>Bacillati</taxon>
        <taxon>Actinomycetota</taxon>
        <taxon>Actinomycetes</taxon>
        <taxon>Streptosporangiales</taxon>
        <taxon>Streptosporangiaceae</taxon>
        <taxon>Streptosporangium</taxon>
    </lineage>
</organism>
<comment type="subunit">
    <text evidence="10">Forms a complex with SecD. Part of the essential Sec protein translocation apparatus which comprises SecA, SecYEG and auxiliary proteins SecDF. Other proteins may also be involved.</text>
</comment>
<dbReference type="HAMAP" id="MF_01463_B">
    <property type="entry name" value="SecD_B"/>
    <property type="match status" value="1"/>
</dbReference>
<feature type="domain" description="SecDF P1 head subdomain" evidence="14">
    <location>
        <begin position="154"/>
        <end position="270"/>
    </location>
</feature>
<feature type="domain" description="Protein translocase subunit SecDF P1" evidence="13">
    <location>
        <begin position="58"/>
        <end position="114"/>
    </location>
</feature>
<keyword evidence="5 9" id="KW-0653">Protein transport</keyword>
<evidence type="ECO:0000256" key="10">
    <source>
        <dbReference type="HAMAP-Rule" id="MF_01464"/>
    </source>
</evidence>
<dbReference type="InterPro" id="IPR022813">
    <property type="entry name" value="SecD/SecF_arch_bac"/>
</dbReference>
<comment type="function">
    <text evidence="9">Part of the Sec protein translocase complex. Interacts with the SecYEG preprotein conducting channel. SecDF uses the proton motive force (PMF) to complete protein translocation after the ATP-dependent function of SecA.</text>
</comment>
<feature type="transmembrane region" description="Helical" evidence="9">
    <location>
        <begin position="478"/>
        <end position="496"/>
    </location>
</feature>
<dbReference type="InterPro" id="IPR054384">
    <property type="entry name" value="SecDF_P1_head"/>
</dbReference>
<dbReference type="InterPro" id="IPR022646">
    <property type="entry name" value="SecD/SecF_CS"/>
</dbReference>
<comment type="subunit">
    <text evidence="9">Forms a complex with SecF. Part of the essential Sec protein translocation apparatus which comprises SecA, SecYEG and auxiliary proteins SecDF. Other proteins may also be involved.</text>
</comment>
<proteinExistence type="inferred from homology"/>
<dbReference type="NCBIfam" id="NF009583">
    <property type="entry name" value="PRK13024.1-3"/>
    <property type="match status" value="1"/>
</dbReference>
<dbReference type="SUPFAM" id="SSF82866">
    <property type="entry name" value="Multidrug efflux transporter AcrB transmembrane domain"/>
    <property type="match status" value="2"/>
</dbReference>
<feature type="transmembrane region" description="Helical" evidence="9">
    <location>
        <begin position="694"/>
        <end position="712"/>
    </location>
</feature>
<dbReference type="Pfam" id="PF22599">
    <property type="entry name" value="SecDF_P1_head"/>
    <property type="match status" value="1"/>
</dbReference>
<evidence type="ECO:0000313" key="15">
    <source>
        <dbReference type="EMBL" id="GGQ13679.1"/>
    </source>
</evidence>
<evidence type="ECO:0000256" key="3">
    <source>
        <dbReference type="ARBA" id="ARBA00022475"/>
    </source>
</evidence>
<evidence type="ECO:0000313" key="16">
    <source>
        <dbReference type="Proteomes" id="UP000611554"/>
    </source>
</evidence>
<feature type="domain" description="Protein export membrane protein SecD/SecF C-terminal" evidence="12">
    <location>
        <begin position="275"/>
        <end position="440"/>
    </location>
</feature>
<evidence type="ECO:0000256" key="1">
    <source>
        <dbReference type="ARBA" id="ARBA00004651"/>
    </source>
</evidence>
<dbReference type="Gene3D" id="3.30.1360.200">
    <property type="match status" value="1"/>
</dbReference>
<sequence>MSRAPLWRAVAAFVIVAIAVLLTVTKSPRLGLDLRGGTQLVFETRDSPTAKADAEATDRALDVLRRRADALGVVDPTLVRSGERRIIVELPGVLDPRQAAQVIGRTAQLTFHPVLGQADPDPSADPSASPSPSTDPGSGTAGAAGDGQVLADESGRRLRLGPATITGDGVSDAAARNDLQQGPAWFVTVDFRDAAAWQRLTGQAACHDPGDDRRRVAIVLDKEIISSPQVDTSVPCRTGIPGGSTQITGSFTHQQAQDLAVLIKGGALPVPLALIEQRTVGPTLGAEAIEASAEAAVAGVLLTALFIVTIYRLSGLLAAIALVTYGLISYAALLAFGATLTLPGLAGFVLAIGMAVDANVLVFERAREEYARAPGRGLRAALNAGFKNAWSAIADSNITTLLAAGLLFWLASGPVRGFGVTLAIGVLASLISAMLITRVLAHPIIGRVGPRLSGLATQGRVRTWITRREPRLMTRGRLWLALAATALVLAVTGPLLHGLNLGIEFTGGRLVEFTSAAPVSTETARRAVAEAGHPAAVVHASGTTISVRTGQISADDVAGIEQALDRDAGEVTKQRDELIGPSLGEELRRNAVIALAVALAAQLLYLAVRFRWTFGTAAVIALAVDTAAVVGTFAWLGKPVDGVFLAAMLTVVGYSINDKVVVFDRVRELWQARRGDRFADVVNSAILQTVPRTVNTGLGALFILVALAVFGGDTLRDFAIALIIGIVVGTASSSFVAGPLAIELERFSRQPPPEAPRPRARREGTGAVV</sequence>
<feature type="compositionally biased region" description="Low complexity" evidence="11">
    <location>
        <begin position="118"/>
        <end position="138"/>
    </location>
</feature>
<feature type="transmembrane region" description="Helical" evidence="9">
    <location>
        <begin position="316"/>
        <end position="338"/>
    </location>
</feature>
<feature type="transmembrane region" description="Helical" evidence="9">
    <location>
        <begin position="615"/>
        <end position="636"/>
    </location>
</feature>
<dbReference type="RefSeq" id="WP_189248879.1">
    <property type="nucleotide sequence ID" value="NZ_BMQJ01000013.1"/>
</dbReference>
<feature type="transmembrane region" description="Helical" evidence="9">
    <location>
        <begin position="417"/>
        <end position="441"/>
    </location>
</feature>
<keyword evidence="3 9" id="KW-1003">Cell membrane</keyword>
<dbReference type="Proteomes" id="UP000611554">
    <property type="component" value="Unassembled WGS sequence"/>
</dbReference>
<dbReference type="NCBIfam" id="TIGR01129">
    <property type="entry name" value="secD"/>
    <property type="match status" value="1"/>
</dbReference>
<comment type="caution">
    <text evidence="9">Lacks conserved residue(s) required for the propagation of feature annotation.</text>
</comment>
<dbReference type="Gene3D" id="3.30.70.3220">
    <property type="match status" value="1"/>
</dbReference>
<dbReference type="EMBL" id="BMQJ01000013">
    <property type="protein sequence ID" value="GGQ13679.1"/>
    <property type="molecule type" value="Genomic_DNA"/>
</dbReference>
<dbReference type="HAMAP" id="MF_01464_B">
    <property type="entry name" value="SecF_B"/>
    <property type="match status" value="1"/>
</dbReference>
<dbReference type="Pfam" id="PF02355">
    <property type="entry name" value="SecD_SecF_C"/>
    <property type="match status" value="2"/>
</dbReference>
<dbReference type="InterPro" id="IPR048634">
    <property type="entry name" value="SecD_SecF_C"/>
</dbReference>